<feature type="non-terminal residue" evidence="2">
    <location>
        <position position="61"/>
    </location>
</feature>
<name>A0A392RRN7_9FABA</name>
<dbReference type="EMBL" id="LXQA010255988">
    <property type="protein sequence ID" value="MCI38440.1"/>
    <property type="molecule type" value="Genomic_DNA"/>
</dbReference>
<reference evidence="2 3" key="1">
    <citation type="journal article" date="2018" name="Front. Plant Sci.">
        <title>Red Clover (Trifolium pratense) and Zigzag Clover (T. medium) - A Picture of Genomic Similarities and Differences.</title>
        <authorList>
            <person name="Dluhosova J."/>
            <person name="Istvanek J."/>
            <person name="Nedelnik J."/>
            <person name="Repkova J."/>
        </authorList>
    </citation>
    <scope>NUCLEOTIDE SEQUENCE [LARGE SCALE GENOMIC DNA]</scope>
    <source>
        <strain evidence="3">cv. 10/8</strain>
        <tissue evidence="2">Leaf</tissue>
    </source>
</reference>
<sequence length="61" mass="7051">MLAGQLWIRKQLLMFVLVDTLQVTVVMFWFPQPAPKDHPWCYMPNHAMTPHISGTTIDAQV</sequence>
<evidence type="ECO:0000313" key="2">
    <source>
        <dbReference type="EMBL" id="MCI38440.1"/>
    </source>
</evidence>
<dbReference type="Proteomes" id="UP000265520">
    <property type="component" value="Unassembled WGS sequence"/>
</dbReference>
<keyword evidence="1" id="KW-0812">Transmembrane</keyword>
<accession>A0A392RRN7</accession>
<protein>
    <submittedName>
        <fullName evidence="2">Formate dehydrogenase</fullName>
    </submittedName>
</protein>
<dbReference type="AlphaFoldDB" id="A0A392RRN7"/>
<comment type="caution">
    <text evidence="2">The sequence shown here is derived from an EMBL/GenBank/DDBJ whole genome shotgun (WGS) entry which is preliminary data.</text>
</comment>
<feature type="transmembrane region" description="Helical" evidence="1">
    <location>
        <begin position="12"/>
        <end position="30"/>
    </location>
</feature>
<keyword evidence="1" id="KW-1133">Transmembrane helix</keyword>
<keyword evidence="1" id="KW-0472">Membrane</keyword>
<dbReference type="Gene3D" id="3.40.50.720">
    <property type="entry name" value="NAD(P)-binding Rossmann-like Domain"/>
    <property type="match status" value="1"/>
</dbReference>
<proteinExistence type="predicted"/>
<evidence type="ECO:0000256" key="1">
    <source>
        <dbReference type="SAM" id="Phobius"/>
    </source>
</evidence>
<keyword evidence="3" id="KW-1185">Reference proteome</keyword>
<evidence type="ECO:0000313" key="3">
    <source>
        <dbReference type="Proteomes" id="UP000265520"/>
    </source>
</evidence>
<organism evidence="2 3">
    <name type="scientific">Trifolium medium</name>
    <dbReference type="NCBI Taxonomy" id="97028"/>
    <lineage>
        <taxon>Eukaryota</taxon>
        <taxon>Viridiplantae</taxon>
        <taxon>Streptophyta</taxon>
        <taxon>Embryophyta</taxon>
        <taxon>Tracheophyta</taxon>
        <taxon>Spermatophyta</taxon>
        <taxon>Magnoliopsida</taxon>
        <taxon>eudicotyledons</taxon>
        <taxon>Gunneridae</taxon>
        <taxon>Pentapetalae</taxon>
        <taxon>rosids</taxon>
        <taxon>fabids</taxon>
        <taxon>Fabales</taxon>
        <taxon>Fabaceae</taxon>
        <taxon>Papilionoideae</taxon>
        <taxon>50 kb inversion clade</taxon>
        <taxon>NPAAA clade</taxon>
        <taxon>Hologalegina</taxon>
        <taxon>IRL clade</taxon>
        <taxon>Trifolieae</taxon>
        <taxon>Trifolium</taxon>
    </lineage>
</organism>